<dbReference type="SUPFAM" id="SSF53756">
    <property type="entry name" value="UDP-Glycosyltransferase/glycogen phosphorylase"/>
    <property type="match status" value="1"/>
</dbReference>
<gene>
    <name evidence="2" type="ORF">Amme_035_034</name>
</gene>
<evidence type="ECO:0000313" key="3">
    <source>
        <dbReference type="Proteomes" id="UP000019760"/>
    </source>
</evidence>
<name>A0A023D4M5_ACIMT</name>
<reference evidence="3" key="1">
    <citation type="journal article" date="2014" name="FEMS Microbiol. Lett.">
        <title>Draft Genomic DNA Sequence of the Facultatively Methylotrophic Bacterium Acidomonas methanolica type strain MB58.</title>
        <authorList>
            <person name="Higashiura N."/>
            <person name="Hadano H."/>
            <person name="Hirakawa H."/>
            <person name="Matsutani M."/>
            <person name="Takabe S."/>
            <person name="Matsushita K."/>
            <person name="Azuma Y."/>
        </authorList>
    </citation>
    <scope>NUCLEOTIDE SEQUENCE [LARGE SCALE GENOMIC DNA]</scope>
    <source>
        <strain evidence="3">MB58</strain>
    </source>
</reference>
<dbReference type="Gene3D" id="3.90.550.10">
    <property type="entry name" value="Spore Coat Polysaccharide Biosynthesis Protein SpsA, Chain A"/>
    <property type="match status" value="1"/>
</dbReference>
<dbReference type="EMBL" id="BAND01000035">
    <property type="protein sequence ID" value="GAJ28705.1"/>
    <property type="molecule type" value="Genomic_DNA"/>
</dbReference>
<dbReference type="InterPro" id="IPR001173">
    <property type="entry name" value="Glyco_trans_2-like"/>
</dbReference>
<reference evidence="2 3" key="2">
    <citation type="journal article" date="2014" name="FEMS Microbiol. Lett.">
        <title>Draft genomic DNA sequence of the facultatively methylotrophic bacterium Acidomonas methanolica type strain MB58.</title>
        <authorList>
            <person name="Higashiura N."/>
            <person name="Hadano H."/>
            <person name="Hirakawa H."/>
            <person name="Matsutani M."/>
            <person name="Takabe S."/>
            <person name="Matsushita K."/>
            <person name="Azuma Y."/>
        </authorList>
    </citation>
    <scope>NUCLEOTIDE SEQUENCE [LARGE SCALE GENOMIC DNA]</scope>
    <source>
        <strain evidence="2 3">MB58</strain>
    </source>
</reference>
<comment type="caution">
    <text evidence="2">The sequence shown here is derived from an EMBL/GenBank/DDBJ whole genome shotgun (WGS) entry which is preliminary data.</text>
</comment>
<proteinExistence type="predicted"/>
<accession>A0A023D4M5</accession>
<sequence>MTDPDAREMATDAVTDCSTDLPSALISLPDADTLPLVLYLARLLGRAGDNAPLTVTLPERLHMLLGPTRLLLAGAHLPGGEIDVQTDATPDHRARLRFRRGGETACLTLGLAGAQFAPAIDGAHLFPLDATRWLATPHSAATGVLEAVFDPAETLLRQVFRDRLREADAAFAARRDLQTARRALEAGRRTTLDLRDLSAKLQRKRDEYSSLAHALSARTQELADITAERDALARSLAEAAAARDALAARFAALRPGLVYRIGRRLFFRPQQPLLPAATPHVPDAPSNEASGSVPAEAPVARRILFVAGEPETPGMAYRCTRLADAARAAGYEARVMPCAAIGGDDVMWADILHLWRVEFSGHVDILIRLAKEKNATLIFDADDLVFIPHLARTDIIDGIRSIGATEDRIERTFADMRRTMLRCDLGFATTLELADAMRVTLTHTELVPNSYDSASLARARLARRRWTAEQDGLIRIGYATGSRTHQRDFALISPIVAELLLSRPALRLVLFREAGNKRPVLLMEEFPELAPVAAQIEWRDMVPLDRLPDEFARFDISIAPLETGNVFCEAKSEIKYIEPALAGAACIASPTAPFRRVVRHGVTGLLAGTRDEWRAALLALIDDPERRRIMARDAYHDVLWPFGPQAQAHRLRRILDGIGPDREIQAALSTETALARAARRPRDLPVIPASTTLFHQDRFDAARVTVVVTLYNYAAYILDALDSVRDQTLDTLDLIVVDDGSTDESVPLARLWMERHADRFNRLILLRTAENAGLGGARNVGMDAAETPFVMQLDADNRLRPEACARLLDAMADDQTGYSYPILHMIGADGPLMGKATSDDPDGATKPALLGDIPFAPARLLGGNHVDAMAMLAKWAWAAAGGYYVARDAMGWEDYDLWCSLAELGITGRHIPEILADYRTHHDSMTNSLTERARHKARVVELVTQRHPWIRLVATEARQRT</sequence>
<dbReference type="CDD" id="cd00761">
    <property type="entry name" value="Glyco_tranf_GTA_type"/>
    <property type="match status" value="1"/>
</dbReference>
<protein>
    <submittedName>
        <fullName evidence="2">Glycosyl transferase</fullName>
    </submittedName>
</protein>
<dbReference type="SUPFAM" id="SSF53448">
    <property type="entry name" value="Nucleotide-diphospho-sugar transferases"/>
    <property type="match status" value="1"/>
</dbReference>
<dbReference type="GO" id="GO:0044010">
    <property type="term" value="P:single-species biofilm formation"/>
    <property type="evidence" value="ECO:0007669"/>
    <property type="project" value="TreeGrafter"/>
</dbReference>
<dbReference type="Proteomes" id="UP000019760">
    <property type="component" value="Unassembled WGS sequence"/>
</dbReference>
<dbReference type="PANTHER" id="PTHR43685:SF2">
    <property type="entry name" value="GLYCOSYLTRANSFERASE 2-LIKE DOMAIN-CONTAINING PROTEIN"/>
    <property type="match status" value="1"/>
</dbReference>
<evidence type="ECO:0000259" key="1">
    <source>
        <dbReference type="Pfam" id="PF00535"/>
    </source>
</evidence>
<keyword evidence="3" id="KW-1185">Reference proteome</keyword>
<dbReference type="CDD" id="cd03801">
    <property type="entry name" value="GT4_PimA-like"/>
    <property type="match status" value="1"/>
</dbReference>
<organism evidence="2 3">
    <name type="scientific">Acidomonas methanolica NBRC 104435</name>
    <dbReference type="NCBI Taxonomy" id="1231351"/>
    <lineage>
        <taxon>Bacteria</taxon>
        <taxon>Pseudomonadati</taxon>
        <taxon>Pseudomonadota</taxon>
        <taxon>Alphaproteobacteria</taxon>
        <taxon>Acetobacterales</taxon>
        <taxon>Acetobacteraceae</taxon>
        <taxon>Acidomonas</taxon>
    </lineage>
</organism>
<dbReference type="GO" id="GO:0016740">
    <property type="term" value="F:transferase activity"/>
    <property type="evidence" value="ECO:0007669"/>
    <property type="project" value="UniProtKB-KW"/>
</dbReference>
<dbReference type="InterPro" id="IPR050834">
    <property type="entry name" value="Glycosyltransf_2"/>
</dbReference>
<dbReference type="Pfam" id="PF00535">
    <property type="entry name" value="Glycos_transf_2"/>
    <property type="match status" value="1"/>
</dbReference>
<dbReference type="PANTHER" id="PTHR43685">
    <property type="entry name" value="GLYCOSYLTRANSFERASE"/>
    <property type="match status" value="1"/>
</dbReference>
<dbReference type="Pfam" id="PF13692">
    <property type="entry name" value="Glyco_trans_1_4"/>
    <property type="match status" value="1"/>
</dbReference>
<dbReference type="RefSeq" id="WP_239641611.1">
    <property type="nucleotide sequence ID" value="NZ_BAND01000035.1"/>
</dbReference>
<evidence type="ECO:0000313" key="2">
    <source>
        <dbReference type="EMBL" id="GAJ28705.1"/>
    </source>
</evidence>
<dbReference type="InterPro" id="IPR029044">
    <property type="entry name" value="Nucleotide-diphossugar_trans"/>
</dbReference>
<dbReference type="AlphaFoldDB" id="A0A023D4M5"/>
<dbReference type="Gene3D" id="3.40.50.2000">
    <property type="entry name" value="Glycogen Phosphorylase B"/>
    <property type="match status" value="1"/>
</dbReference>
<feature type="domain" description="Glycosyltransferase 2-like" evidence="1">
    <location>
        <begin position="705"/>
        <end position="837"/>
    </location>
</feature>
<keyword evidence="2" id="KW-0808">Transferase</keyword>